<evidence type="ECO:0000256" key="1">
    <source>
        <dbReference type="ARBA" id="ARBA00004127"/>
    </source>
</evidence>
<keyword evidence="2" id="KW-0813">Transport</keyword>
<dbReference type="GO" id="GO:0012505">
    <property type="term" value="C:endomembrane system"/>
    <property type="evidence" value="ECO:0007669"/>
    <property type="project" value="UniProtKB-SubCell"/>
</dbReference>
<evidence type="ECO:0000256" key="5">
    <source>
        <dbReference type="ARBA" id="ARBA00023065"/>
    </source>
</evidence>
<accession>A0A2X0PGJ2</accession>
<feature type="transmembrane region" description="Helical" evidence="8">
    <location>
        <begin position="525"/>
        <end position="547"/>
    </location>
</feature>
<evidence type="ECO:0000256" key="7">
    <source>
        <dbReference type="SAM" id="MobiDB-lite"/>
    </source>
</evidence>
<evidence type="ECO:0000313" key="10">
    <source>
        <dbReference type="Proteomes" id="UP000249464"/>
    </source>
</evidence>
<dbReference type="PANTHER" id="PTHR23501:SF92">
    <property type="entry name" value="GLUTATHIONE EXCHANGER 1-RELATED"/>
    <property type="match status" value="1"/>
</dbReference>
<feature type="region of interest" description="Disordered" evidence="7">
    <location>
        <begin position="1"/>
        <end position="27"/>
    </location>
</feature>
<feature type="transmembrane region" description="Helical" evidence="8">
    <location>
        <begin position="393"/>
        <end position="410"/>
    </location>
</feature>
<evidence type="ECO:0000313" key="9">
    <source>
        <dbReference type="EMBL" id="SGZ28267.1"/>
    </source>
</evidence>
<keyword evidence="6 8" id="KW-0472">Membrane</keyword>
<dbReference type="InterPro" id="IPR036259">
    <property type="entry name" value="MFS_trans_sf"/>
</dbReference>
<dbReference type="PANTHER" id="PTHR23501">
    <property type="entry name" value="MAJOR FACILITATOR SUPERFAMILY"/>
    <property type="match status" value="1"/>
</dbReference>
<feature type="transmembrane region" description="Helical" evidence="8">
    <location>
        <begin position="283"/>
        <end position="305"/>
    </location>
</feature>
<evidence type="ECO:0000256" key="4">
    <source>
        <dbReference type="ARBA" id="ARBA00022989"/>
    </source>
</evidence>
<feature type="transmembrane region" description="Helical" evidence="8">
    <location>
        <begin position="216"/>
        <end position="241"/>
    </location>
</feature>
<feature type="transmembrane region" description="Helical" evidence="8">
    <location>
        <begin position="73"/>
        <end position="93"/>
    </location>
</feature>
<dbReference type="GO" id="GO:0022857">
    <property type="term" value="F:transmembrane transporter activity"/>
    <property type="evidence" value="ECO:0007669"/>
    <property type="project" value="InterPro"/>
</dbReference>
<dbReference type="Gene3D" id="1.20.1250.20">
    <property type="entry name" value="MFS general substrate transporter like domains"/>
    <property type="match status" value="2"/>
</dbReference>
<keyword evidence="3 8" id="KW-0812">Transmembrane</keyword>
<dbReference type="SUPFAM" id="SSF103473">
    <property type="entry name" value="MFS general substrate transporter"/>
    <property type="match status" value="1"/>
</dbReference>
<dbReference type="Pfam" id="PF07690">
    <property type="entry name" value="MFS_1"/>
    <property type="match status" value="1"/>
</dbReference>
<dbReference type="EMBL" id="FQNC01000089">
    <property type="protein sequence ID" value="SGZ28267.1"/>
    <property type="molecule type" value="Genomic_DNA"/>
</dbReference>
<keyword evidence="4 8" id="KW-1133">Transmembrane helix</keyword>
<dbReference type="AlphaFoldDB" id="A0A2X0PGJ2"/>
<name>A0A2X0PGJ2_9BASI</name>
<feature type="transmembrane region" description="Helical" evidence="8">
    <location>
        <begin position="567"/>
        <end position="586"/>
    </location>
</feature>
<keyword evidence="10" id="KW-1185">Reference proteome</keyword>
<reference evidence="9 10" key="1">
    <citation type="submission" date="2016-11" db="EMBL/GenBank/DDBJ databases">
        <authorList>
            <person name="Jaros S."/>
            <person name="Januszkiewicz K."/>
            <person name="Wedrychowicz H."/>
        </authorList>
    </citation>
    <scope>NUCLEOTIDE SEQUENCE [LARGE SCALE GENOMIC DNA]</scope>
</reference>
<dbReference type="Proteomes" id="UP000249464">
    <property type="component" value="Unassembled WGS sequence"/>
</dbReference>
<feature type="transmembrane region" description="Helical" evidence="8">
    <location>
        <begin position="497"/>
        <end position="513"/>
    </location>
</feature>
<comment type="subcellular location">
    <subcellularLocation>
        <location evidence="1">Endomembrane system</location>
        <topology evidence="1">Multi-pass membrane protein</topology>
    </subcellularLocation>
</comment>
<feature type="transmembrane region" description="Helical" evidence="8">
    <location>
        <begin position="430"/>
        <end position="457"/>
    </location>
</feature>
<proteinExistence type="predicted"/>
<evidence type="ECO:0000256" key="3">
    <source>
        <dbReference type="ARBA" id="ARBA00022692"/>
    </source>
</evidence>
<evidence type="ECO:0000256" key="2">
    <source>
        <dbReference type="ARBA" id="ARBA00022448"/>
    </source>
</evidence>
<organism evidence="9 10">
    <name type="scientific">Microbotryum silenes-dioicae</name>
    <dbReference type="NCBI Taxonomy" id="796604"/>
    <lineage>
        <taxon>Eukaryota</taxon>
        <taxon>Fungi</taxon>
        <taxon>Dikarya</taxon>
        <taxon>Basidiomycota</taxon>
        <taxon>Pucciniomycotina</taxon>
        <taxon>Microbotryomycetes</taxon>
        <taxon>Microbotryales</taxon>
        <taxon>Microbotryaceae</taxon>
        <taxon>Microbotryum</taxon>
    </lineage>
</organism>
<evidence type="ECO:0000256" key="8">
    <source>
        <dbReference type="SAM" id="Phobius"/>
    </source>
</evidence>
<gene>
    <name evidence="9" type="primary">BQ5605_C027g10299</name>
    <name evidence="9" type="ORF">BQ5605_C027G10299</name>
</gene>
<dbReference type="GO" id="GO:0005886">
    <property type="term" value="C:plasma membrane"/>
    <property type="evidence" value="ECO:0007669"/>
    <property type="project" value="TreeGrafter"/>
</dbReference>
<evidence type="ECO:0000256" key="6">
    <source>
        <dbReference type="ARBA" id="ARBA00023136"/>
    </source>
</evidence>
<feature type="transmembrane region" description="Helical" evidence="8">
    <location>
        <begin position="354"/>
        <end position="381"/>
    </location>
</feature>
<sequence length="698" mass="75018">MPSPTLTTLHDSRSSESSHEGKRSSSVAYGVGPSAGAGADLDTSAGVENMTVIVPSISRGVRKMQALQRRLNFKYLSLLYGGFALLAFVMSLGECRAKEALLSEAARRSRERGGLTSPIFFVRFAPYARLFDINMTDQYTSGTYLTTATSVSFKAHSTLATIRTLKSVFQAVSQPPIAKISDVAGRVEAYVMCVVLYAVGQSEYFGYAVAASANSIYTYAVGNSIYVLGITGLFLLQNIIISEISSTRNRLFWSIFPSIPGTINVWVSGNITESVLETTTWRWGLGMFCILVPAMATPIILTLTYGMRPHKKHIDGTPTKSEKSLQDDEEDVASTIVNGPTISDNKTLWTKTVAVFWSLDLVGLLFLVAGAGMVLVTITIANGRGSKWSDPHCIALLTVGGLCVIAFVLWEAYGARHPLIPFSLMRNRTVIVGLIIAVVHHVAGGAIGSYFFTFLRVAANQSNTSATRIVNLVSFTGTLTAAVAGVAARYLHYLKPIILLGFVLEALSLGLMIRYRQSTNSQADLAMVQIVRGFGVGCIGFPVQAAIQTVSRHEHIAAITAGYLTIYYLSSGIGSAIGGVIWTNLVPEKLAEYMPDQSLVTSAYQNPIGFIARFPPGTPERLAVARAHDETQRIIVIAGTCIAALGLIAGLFLENVRLTDSTSIERDENGNYISDRTPGHLKAGAPGVVASDAKVVKN</sequence>
<protein>
    <submittedName>
        <fullName evidence="9">BQ5605_C027g10299 protein</fullName>
    </submittedName>
</protein>
<feature type="transmembrane region" description="Helical" evidence="8">
    <location>
        <begin position="634"/>
        <end position="653"/>
    </location>
</feature>
<dbReference type="InterPro" id="IPR011701">
    <property type="entry name" value="MFS"/>
</dbReference>
<feature type="transmembrane region" description="Helical" evidence="8">
    <location>
        <begin position="469"/>
        <end position="491"/>
    </location>
</feature>
<dbReference type="GO" id="GO:0006811">
    <property type="term" value="P:monoatomic ion transport"/>
    <property type="evidence" value="ECO:0007669"/>
    <property type="project" value="UniProtKB-KW"/>
</dbReference>
<keyword evidence="5" id="KW-0406">Ion transport</keyword>
<feature type="compositionally biased region" description="Basic and acidic residues" evidence="7">
    <location>
        <begin position="10"/>
        <end position="23"/>
    </location>
</feature>
<dbReference type="STRING" id="796604.A0A2X0PGJ2"/>